<sequence>MRKEKASFLCLLSDDCELDHRRMDNVINEFVENAPIKEIKIKYGIYKNIDKNLSIATICDYASMAAETVMEDYNHDYAYYTDELAQKRLYNQMIENDFTDALKNKERLV</sequence>
<protein>
    <submittedName>
        <fullName evidence="1">Uncharacterized protein</fullName>
    </submittedName>
</protein>
<dbReference type="Proteomes" id="UP001198612">
    <property type="component" value="Unassembled WGS sequence"/>
</dbReference>
<dbReference type="RefSeq" id="WP_195634851.1">
    <property type="nucleotide sequence ID" value="NZ_JAJEQQ010000027.1"/>
</dbReference>
<gene>
    <name evidence="1" type="ORF">LKD40_14135</name>
</gene>
<name>A0AAW4W8R3_9FIRM</name>
<keyword evidence="2" id="KW-1185">Reference proteome</keyword>
<accession>A0AAW4W8R3</accession>
<dbReference type="EMBL" id="JAJEQQ010000027">
    <property type="protein sequence ID" value="MCC2228925.1"/>
    <property type="molecule type" value="Genomic_DNA"/>
</dbReference>
<dbReference type="AlphaFoldDB" id="A0AAW4W8R3"/>
<proteinExistence type="predicted"/>
<evidence type="ECO:0000313" key="1">
    <source>
        <dbReference type="EMBL" id="MCC2228925.1"/>
    </source>
</evidence>
<organism evidence="1 2">
    <name type="scientific">Blautia fusiformis</name>
    <dbReference type="NCBI Taxonomy" id="2881264"/>
    <lineage>
        <taxon>Bacteria</taxon>
        <taxon>Bacillati</taxon>
        <taxon>Bacillota</taxon>
        <taxon>Clostridia</taxon>
        <taxon>Lachnospirales</taxon>
        <taxon>Lachnospiraceae</taxon>
        <taxon>Blautia</taxon>
    </lineage>
</organism>
<reference evidence="1 2" key="1">
    <citation type="submission" date="2021-10" db="EMBL/GenBank/DDBJ databases">
        <title>Anaerobic single-cell dispensing facilitates the cultivation of human gut bacteria.</title>
        <authorList>
            <person name="Afrizal A."/>
        </authorList>
    </citation>
    <scope>NUCLEOTIDE SEQUENCE [LARGE SCALE GENOMIC DNA]</scope>
    <source>
        <strain evidence="1 2">CLA-AA-H217</strain>
    </source>
</reference>
<evidence type="ECO:0000313" key="2">
    <source>
        <dbReference type="Proteomes" id="UP001198612"/>
    </source>
</evidence>
<comment type="caution">
    <text evidence="1">The sequence shown here is derived from an EMBL/GenBank/DDBJ whole genome shotgun (WGS) entry which is preliminary data.</text>
</comment>